<dbReference type="InterPro" id="IPR049492">
    <property type="entry name" value="BD-FAE-like_dom"/>
</dbReference>
<keyword evidence="3" id="KW-1185">Reference proteome</keyword>
<dbReference type="EMBL" id="QKTW01000022">
    <property type="protein sequence ID" value="PZF71762.1"/>
    <property type="molecule type" value="Genomic_DNA"/>
</dbReference>
<dbReference type="InterPro" id="IPR029058">
    <property type="entry name" value="AB_hydrolase_fold"/>
</dbReference>
<evidence type="ECO:0000313" key="2">
    <source>
        <dbReference type="EMBL" id="PZF71762.1"/>
    </source>
</evidence>
<comment type="caution">
    <text evidence="2">The sequence shown here is derived from an EMBL/GenBank/DDBJ whole genome shotgun (WGS) entry which is preliminary data.</text>
</comment>
<evidence type="ECO:0000313" key="3">
    <source>
        <dbReference type="Proteomes" id="UP000248745"/>
    </source>
</evidence>
<dbReference type="Gene3D" id="3.40.50.1820">
    <property type="entry name" value="alpha/beta hydrolase"/>
    <property type="match status" value="1"/>
</dbReference>
<name>A0A2W2ADY8_9BACT</name>
<proteinExistence type="predicted"/>
<organism evidence="2 3">
    <name type="scientific">Taibaiella soli</name>
    <dbReference type="NCBI Taxonomy" id="1649169"/>
    <lineage>
        <taxon>Bacteria</taxon>
        <taxon>Pseudomonadati</taxon>
        <taxon>Bacteroidota</taxon>
        <taxon>Chitinophagia</taxon>
        <taxon>Chitinophagales</taxon>
        <taxon>Chitinophagaceae</taxon>
        <taxon>Taibaiella</taxon>
    </lineage>
</organism>
<gene>
    <name evidence="2" type="ORF">DN068_16995</name>
</gene>
<dbReference type="SUPFAM" id="SSF53474">
    <property type="entry name" value="alpha/beta-Hydrolases"/>
    <property type="match status" value="1"/>
</dbReference>
<feature type="domain" description="BD-FAE-like" evidence="1">
    <location>
        <begin position="10"/>
        <end position="159"/>
    </location>
</feature>
<sequence length="216" mass="24598">MTKWENSTLIYVKKYNVHRTKLFILVSGNVIEDNTEGAIEREYLQRLTKLLPSKYETAFINYSRRRTASYSSVYSKRMAVANLKNALSNLDREQDRIVLLGISVGAEIIMQFLTSKYSAKISKAICVGLFISQAKKIKVECNEVILLYGEADIIGIISHGVTTILEPKTYAPICLENICNPRGTKKFRIIKTCSHTLLTEMKMQPELLLKKIILDE</sequence>
<dbReference type="AlphaFoldDB" id="A0A2W2ADY8"/>
<accession>A0A2W2ADY8</accession>
<reference evidence="2 3" key="1">
    <citation type="submission" date="2018-06" db="EMBL/GenBank/DDBJ databases">
        <title>Mucibacter soli gen. nov., sp. nov., a new member of the family Chitinophagaceae producing mucin.</title>
        <authorList>
            <person name="Kim M.-K."/>
            <person name="Park S."/>
            <person name="Kim T.-S."/>
            <person name="Joung Y."/>
            <person name="Han J.-H."/>
            <person name="Kim S.B."/>
        </authorList>
    </citation>
    <scope>NUCLEOTIDE SEQUENCE [LARGE SCALE GENOMIC DNA]</scope>
    <source>
        <strain evidence="2 3">R1-15</strain>
    </source>
</reference>
<evidence type="ECO:0000259" key="1">
    <source>
        <dbReference type="Pfam" id="PF20434"/>
    </source>
</evidence>
<dbReference type="Proteomes" id="UP000248745">
    <property type="component" value="Unassembled WGS sequence"/>
</dbReference>
<dbReference type="Pfam" id="PF20434">
    <property type="entry name" value="BD-FAE"/>
    <property type="match status" value="1"/>
</dbReference>
<dbReference type="RefSeq" id="WP_111000133.1">
    <property type="nucleotide sequence ID" value="NZ_QKTW01000022.1"/>
</dbReference>
<protein>
    <recommendedName>
        <fullName evidence="1">BD-FAE-like domain-containing protein</fullName>
    </recommendedName>
</protein>